<dbReference type="Proteomes" id="UP001335183">
    <property type="component" value="Chromosome"/>
</dbReference>
<dbReference type="PRINTS" id="PR00394">
    <property type="entry name" value="RHSPROTEIN"/>
</dbReference>
<dbReference type="PANTHER" id="PTHR32305">
    <property type="match status" value="1"/>
</dbReference>
<keyword evidence="1" id="KW-0677">Repeat</keyword>
<protein>
    <submittedName>
        <fullName evidence="4">RHS repeat-associated core domain-containing protein</fullName>
    </submittedName>
</protein>
<feature type="domain" description="Teneurin-like YD-shell" evidence="3">
    <location>
        <begin position="3"/>
        <end position="148"/>
    </location>
</feature>
<sequence length="313" mass="33586">MAQFIYAGDELTAEFNASGTILRRYVHGTQADDPLVWYEGAGTAASARRFLHADVQDSIVAVTGSTGSVLAINSYDDWGIGTLDNRDMPSPNNIGRFQYTGQVWLPQVGMYHYKARFYSPTLGRFMQTDPIGYEDGMNMYAYVGNDPINKTDPTGEAAVVGAIVGGVLDLGIQTVVEGKSLEEVDWGDVAISAVLGATGTGLANVANKALKAERAAARAQNVRQAAQRSSERAGGTGRQQRAAAQDRRAQAERRAARSDSRRAVATGAAAAAAGEAAKRASPPVTTPKDDGQRTPRRHDEDERRRRLMGNLLQ</sequence>
<evidence type="ECO:0000256" key="2">
    <source>
        <dbReference type="SAM" id="MobiDB-lite"/>
    </source>
</evidence>
<evidence type="ECO:0000313" key="4">
    <source>
        <dbReference type="EMBL" id="WWA46781.1"/>
    </source>
</evidence>
<dbReference type="PANTHER" id="PTHR32305:SF15">
    <property type="entry name" value="PROTEIN RHSA-RELATED"/>
    <property type="match status" value="1"/>
</dbReference>
<dbReference type="NCBIfam" id="TIGR03696">
    <property type="entry name" value="Rhs_assc_core"/>
    <property type="match status" value="1"/>
</dbReference>
<evidence type="ECO:0000313" key="5">
    <source>
        <dbReference type="Proteomes" id="UP001335183"/>
    </source>
</evidence>
<evidence type="ECO:0000256" key="1">
    <source>
        <dbReference type="ARBA" id="ARBA00022737"/>
    </source>
</evidence>
<accession>A0ABZ2D1J6</accession>
<feature type="compositionally biased region" description="Low complexity" evidence="2">
    <location>
        <begin position="263"/>
        <end position="275"/>
    </location>
</feature>
<dbReference type="InterPro" id="IPR056823">
    <property type="entry name" value="TEN-like_YD-shell"/>
</dbReference>
<reference evidence="4 5" key="1">
    <citation type="submission" date="2024-02" db="EMBL/GenBank/DDBJ databases">
        <title>The whole genome sequence of five bacterial samples isolated from Abu Dhabi Sabkha-shore region.</title>
        <authorList>
            <person name="Sudalaimuthuasari N."/>
            <person name="Sarfraz B."/>
            <person name="Tuyisabe J.D."/>
            <person name="Mugisha Ntwali L.D.M."/>
            <person name="Ali A.I.A.A."/>
            <person name="Almansoori S.Z.A."/>
            <person name="Alajami H.S.A."/>
            <person name="Almeqbaali A.A.S."/>
            <person name="Kundu B."/>
            <person name="Saeed E.E."/>
            <person name="Sukumarinath V."/>
            <person name="Mishra A.K."/>
            <person name="Hazzouri K.M."/>
            <person name="Almaskari R."/>
            <person name="Sharma A.K."/>
            <person name="Amiri K.M.A."/>
        </authorList>
    </citation>
    <scope>NUCLEOTIDE SEQUENCE [LARGE SCALE GENOMIC DNA]</scope>
    <source>
        <strain evidence="5">kcgeb_sd</strain>
    </source>
</reference>
<dbReference type="Gene3D" id="2.180.10.10">
    <property type="entry name" value="RHS repeat-associated core"/>
    <property type="match status" value="1"/>
</dbReference>
<evidence type="ECO:0000259" key="3">
    <source>
        <dbReference type="Pfam" id="PF25023"/>
    </source>
</evidence>
<organism evidence="4 5">
    <name type="scientific">Pelagerythrobacter marensis</name>
    <dbReference type="NCBI Taxonomy" id="543877"/>
    <lineage>
        <taxon>Bacteria</taxon>
        <taxon>Pseudomonadati</taxon>
        <taxon>Pseudomonadota</taxon>
        <taxon>Alphaproteobacteria</taxon>
        <taxon>Sphingomonadales</taxon>
        <taxon>Erythrobacteraceae</taxon>
        <taxon>Pelagerythrobacter</taxon>
    </lineage>
</organism>
<gene>
    <name evidence="4" type="ORF">V5F89_10940</name>
</gene>
<dbReference type="Pfam" id="PF25023">
    <property type="entry name" value="TEN_YD-shell"/>
    <property type="match status" value="1"/>
</dbReference>
<name>A0ABZ2D1J6_9SPHN</name>
<dbReference type="InterPro" id="IPR050708">
    <property type="entry name" value="T6SS_VgrG/RHS"/>
</dbReference>
<dbReference type="InterPro" id="IPR022385">
    <property type="entry name" value="Rhs_assc_core"/>
</dbReference>
<keyword evidence="5" id="KW-1185">Reference proteome</keyword>
<dbReference type="EMBL" id="CP144918">
    <property type="protein sequence ID" value="WWA46781.1"/>
    <property type="molecule type" value="Genomic_DNA"/>
</dbReference>
<feature type="compositionally biased region" description="Basic and acidic residues" evidence="2">
    <location>
        <begin position="244"/>
        <end position="262"/>
    </location>
</feature>
<feature type="region of interest" description="Disordered" evidence="2">
    <location>
        <begin position="220"/>
        <end position="313"/>
    </location>
</feature>
<dbReference type="RefSeq" id="WP_338445677.1">
    <property type="nucleotide sequence ID" value="NZ_CP144918.1"/>
</dbReference>
<proteinExistence type="predicted"/>
<feature type="compositionally biased region" description="Basic and acidic residues" evidence="2">
    <location>
        <begin position="287"/>
        <end position="304"/>
    </location>
</feature>